<dbReference type="Proteomes" id="UP000009168">
    <property type="component" value="Unassembled WGS sequence"/>
</dbReference>
<dbReference type="AlphaFoldDB" id="W7X305"/>
<evidence type="ECO:0000313" key="2">
    <source>
        <dbReference type="Proteomes" id="UP000009168"/>
    </source>
</evidence>
<dbReference type="GeneID" id="24439100"/>
<organism evidence="1 2">
    <name type="scientific">Tetrahymena thermophila (strain SB210)</name>
    <dbReference type="NCBI Taxonomy" id="312017"/>
    <lineage>
        <taxon>Eukaryota</taxon>
        <taxon>Sar</taxon>
        <taxon>Alveolata</taxon>
        <taxon>Ciliophora</taxon>
        <taxon>Intramacronucleata</taxon>
        <taxon>Oligohymenophorea</taxon>
        <taxon>Hymenostomatida</taxon>
        <taxon>Tetrahymenina</taxon>
        <taxon>Tetrahymenidae</taxon>
        <taxon>Tetrahymena</taxon>
    </lineage>
</organism>
<protein>
    <submittedName>
        <fullName evidence="1">3' exoribonuclease family 1 containing protein</fullName>
    </submittedName>
</protein>
<evidence type="ECO:0000313" key="1">
    <source>
        <dbReference type="EMBL" id="EWS73700.1"/>
    </source>
</evidence>
<dbReference type="InParanoid" id="W7X305"/>
<reference evidence="2" key="1">
    <citation type="journal article" date="2006" name="PLoS Biol.">
        <title>Macronuclear genome sequence of the ciliate Tetrahymena thermophila, a model eukaryote.</title>
        <authorList>
            <person name="Eisen J.A."/>
            <person name="Coyne R.S."/>
            <person name="Wu M."/>
            <person name="Wu D."/>
            <person name="Thiagarajan M."/>
            <person name="Wortman J.R."/>
            <person name="Badger J.H."/>
            <person name="Ren Q."/>
            <person name="Amedeo P."/>
            <person name="Jones K.M."/>
            <person name="Tallon L.J."/>
            <person name="Delcher A.L."/>
            <person name="Salzberg S.L."/>
            <person name="Silva J.C."/>
            <person name="Haas B.J."/>
            <person name="Majoros W.H."/>
            <person name="Farzad M."/>
            <person name="Carlton J.M."/>
            <person name="Smith R.K. Jr."/>
            <person name="Garg J."/>
            <person name="Pearlman R.E."/>
            <person name="Karrer K.M."/>
            <person name="Sun L."/>
            <person name="Manning G."/>
            <person name="Elde N.C."/>
            <person name="Turkewitz A.P."/>
            <person name="Asai D.J."/>
            <person name="Wilkes D.E."/>
            <person name="Wang Y."/>
            <person name="Cai H."/>
            <person name="Collins K."/>
            <person name="Stewart B.A."/>
            <person name="Lee S.R."/>
            <person name="Wilamowska K."/>
            <person name="Weinberg Z."/>
            <person name="Ruzzo W.L."/>
            <person name="Wloga D."/>
            <person name="Gaertig J."/>
            <person name="Frankel J."/>
            <person name="Tsao C.-C."/>
            <person name="Gorovsky M.A."/>
            <person name="Keeling P.J."/>
            <person name="Waller R.F."/>
            <person name="Patron N.J."/>
            <person name="Cherry J.M."/>
            <person name="Stover N.A."/>
            <person name="Krieger C.J."/>
            <person name="del Toro C."/>
            <person name="Ryder H.F."/>
            <person name="Williamson S.C."/>
            <person name="Barbeau R.A."/>
            <person name="Hamilton E.P."/>
            <person name="Orias E."/>
        </authorList>
    </citation>
    <scope>NUCLEOTIDE SEQUENCE [LARGE SCALE GENOMIC DNA]</scope>
    <source>
        <strain evidence="2">SB210</strain>
    </source>
</reference>
<sequence length="332" mass="39753">MEIESDNKQQKSRKDEQIFYETRIQKVNPNISKKKQKKRLKLQWSPIITKTLEPDESPIFIYNFFRMMKSYDDNNYERFNNYGYQDAGIGIIEQIKLDKVNETIDISMTTYSQGIVNFRHLIKMYKSYQHQKYYELAQVLQEYQKWADKIQACRYQMQKSELQNEDLLELNQFQFQQFQKIAKEWTNAQYEDQLYDFIIGYFDYKTLCPVLKMQVISKNLSLFVGNGFEETYNSISNQKNKDFFSFFVRDSKFDGMYQLEKTIKYINQTINYQEDFLIDEELTTVEGYNLTSILQQVMVIMLNLNGLNFYQKRGAAKGNQHLIKIASLSQTQ</sequence>
<proteinExistence type="predicted"/>
<dbReference type="KEGG" id="tet:TTHERM_000463129"/>
<name>W7X305_TETTS</name>
<accession>W7X305</accession>
<dbReference type="RefSeq" id="XP_012653738.1">
    <property type="nucleotide sequence ID" value="XM_012798284.1"/>
</dbReference>
<keyword evidence="2" id="KW-1185">Reference proteome</keyword>
<gene>
    <name evidence="1" type="ORF">TTHERM_000463129</name>
</gene>
<dbReference type="EMBL" id="GG662650">
    <property type="protein sequence ID" value="EWS73700.1"/>
    <property type="molecule type" value="Genomic_DNA"/>
</dbReference>